<reference evidence="4 5" key="1">
    <citation type="journal article" date="2024" name="BMC Genomics">
        <title>Genome assembly of redclaw crayfish (Cherax quadricarinatus) provides insights into its immune adaptation and hypoxia tolerance.</title>
        <authorList>
            <person name="Liu Z."/>
            <person name="Zheng J."/>
            <person name="Li H."/>
            <person name="Fang K."/>
            <person name="Wang S."/>
            <person name="He J."/>
            <person name="Zhou D."/>
            <person name="Weng S."/>
            <person name="Chi M."/>
            <person name="Gu Z."/>
            <person name="He J."/>
            <person name="Li F."/>
            <person name="Wang M."/>
        </authorList>
    </citation>
    <scope>NUCLEOTIDE SEQUENCE [LARGE SCALE GENOMIC DNA]</scope>
    <source>
        <strain evidence="4">ZL_2023a</strain>
    </source>
</reference>
<organism evidence="4 5">
    <name type="scientific">Cherax quadricarinatus</name>
    <name type="common">Australian red claw crayfish</name>
    <dbReference type="NCBI Taxonomy" id="27406"/>
    <lineage>
        <taxon>Eukaryota</taxon>
        <taxon>Metazoa</taxon>
        <taxon>Ecdysozoa</taxon>
        <taxon>Arthropoda</taxon>
        <taxon>Crustacea</taxon>
        <taxon>Multicrustacea</taxon>
        <taxon>Malacostraca</taxon>
        <taxon>Eumalacostraca</taxon>
        <taxon>Eucarida</taxon>
        <taxon>Decapoda</taxon>
        <taxon>Pleocyemata</taxon>
        <taxon>Astacidea</taxon>
        <taxon>Parastacoidea</taxon>
        <taxon>Parastacidae</taxon>
        <taxon>Cherax</taxon>
    </lineage>
</organism>
<dbReference type="PANTHER" id="PTHR10177">
    <property type="entry name" value="CYCLINS"/>
    <property type="match status" value="1"/>
</dbReference>
<keyword evidence="5" id="KW-1185">Reference proteome</keyword>
<comment type="similarity">
    <text evidence="1">Belongs to the cyclin family.</text>
</comment>
<dbReference type="SMART" id="SM00256">
    <property type="entry name" value="FBOX"/>
    <property type="match status" value="1"/>
</dbReference>
<dbReference type="InterPro" id="IPR006671">
    <property type="entry name" value="Cyclin_N"/>
</dbReference>
<dbReference type="PROSITE" id="PS50181">
    <property type="entry name" value="FBOX"/>
    <property type="match status" value="1"/>
</dbReference>
<dbReference type="AlphaFoldDB" id="A0AAW0X8B4"/>
<gene>
    <name evidence="4" type="ORF">OTU49_005126</name>
</gene>
<dbReference type="Pfam" id="PF00134">
    <property type="entry name" value="Cyclin_N"/>
    <property type="match status" value="1"/>
</dbReference>
<dbReference type="Proteomes" id="UP001445076">
    <property type="component" value="Unassembled WGS sequence"/>
</dbReference>
<protein>
    <recommendedName>
        <fullName evidence="3">F-box domain-containing protein</fullName>
    </recommendedName>
</protein>
<keyword evidence="1" id="KW-0195">Cyclin</keyword>
<dbReference type="EMBL" id="JARKIK010000045">
    <property type="protein sequence ID" value="KAK8735931.1"/>
    <property type="molecule type" value="Genomic_DNA"/>
</dbReference>
<evidence type="ECO:0000256" key="2">
    <source>
        <dbReference type="SAM" id="MobiDB-lite"/>
    </source>
</evidence>
<dbReference type="InterPro" id="IPR036047">
    <property type="entry name" value="F-box-like_dom_sf"/>
</dbReference>
<dbReference type="SUPFAM" id="SSF47954">
    <property type="entry name" value="Cyclin-like"/>
    <property type="match status" value="1"/>
</dbReference>
<evidence type="ECO:0000313" key="4">
    <source>
        <dbReference type="EMBL" id="KAK8735931.1"/>
    </source>
</evidence>
<name>A0AAW0X8B4_CHEQU</name>
<dbReference type="InterPro" id="IPR036915">
    <property type="entry name" value="Cyclin-like_sf"/>
</dbReference>
<evidence type="ECO:0000313" key="5">
    <source>
        <dbReference type="Proteomes" id="UP001445076"/>
    </source>
</evidence>
<dbReference type="InterPro" id="IPR039361">
    <property type="entry name" value="Cyclin"/>
</dbReference>
<dbReference type="InterPro" id="IPR001810">
    <property type="entry name" value="F-box_dom"/>
</dbReference>
<accession>A0AAW0X8B4</accession>
<comment type="caution">
    <text evidence="4">The sequence shown here is derived from an EMBL/GenBank/DDBJ whole genome shotgun (WGS) entry which is preliminary data.</text>
</comment>
<feature type="region of interest" description="Disordered" evidence="2">
    <location>
        <begin position="644"/>
        <end position="664"/>
    </location>
</feature>
<dbReference type="Gene3D" id="1.10.472.10">
    <property type="entry name" value="Cyclin-like"/>
    <property type="match status" value="2"/>
</dbReference>
<dbReference type="SUPFAM" id="SSF81383">
    <property type="entry name" value="F-box domain"/>
    <property type="match status" value="1"/>
</dbReference>
<dbReference type="SMART" id="SM00385">
    <property type="entry name" value="CYCLIN"/>
    <property type="match status" value="1"/>
</dbReference>
<sequence length="777" mass="86977">MGAGWSEVGVEGVPLELVYRVLCHVSLRDLTTLSATSKYLQSLIDESPLIWSHVHTKELWPNEKTWHWFQRAALSGNVGASIKLAVALLYNEGVILGKPVLNGDLAVALFEHLEMAGTLGPRLQLWLLYRPPWGTQPLCCKRYVYTRVAHIAQMTGASWAFRVLSRISEVVGDDGIHTCLDCFRVNWVKTAAQGGDTHARLLQWRSRYEKRHLKGTLDPGTELQASRELRELCLTGYYPAVLTLSHFLATTRDASKQCFHEIRELLHNSPPSRTFDALNYQLHVTPHMHHVLVDWLCEVANMKFHTSQVLHAATQIVEAYLSVEQVKCNQLQLVGITAILLATRFIPGASILTIREASWVTDNTYTYNHVVRTIGHIMAALKANLALPTILDYASVLLECVKAPVIIQEWTRFLCDLATTCSFPPRITLAQIGSSCVLLGYILSRSPLPNLPVITGFTQYQLLQPAVIIYCKNFDIDGSKCQRRGIIDRYSLPNFTNAQVGQLPVPPLEDFLATLSLSETDYLQMVTVPSIRDGVNISSMDTDAASSGVTCSERINRNQQLRQIEKPLQQFCQQKQNTQDLKPPFRGINKVMDYNMESNNDGCASDNWNIGEKGEASSGAYNKVSDIRMDFSDDELSQDSINKMSPRKQKFSSMRTGIETDSNEEGIHSRLRSIHKNNPGNLFASVHLWEEVDNNKLSLNPRHCESPEAKVIPSEVMLETLSETTDSEENLDILPPTCEGAGAKYTKVSLKRKLENASSSERSEKCLILDVGNLQLS</sequence>
<dbReference type="Pfam" id="PF00646">
    <property type="entry name" value="F-box"/>
    <property type="match status" value="1"/>
</dbReference>
<dbReference type="InterPro" id="IPR013763">
    <property type="entry name" value="Cyclin-like_dom"/>
</dbReference>
<evidence type="ECO:0000259" key="3">
    <source>
        <dbReference type="PROSITE" id="PS50181"/>
    </source>
</evidence>
<evidence type="ECO:0000256" key="1">
    <source>
        <dbReference type="RuleBase" id="RU000383"/>
    </source>
</evidence>
<proteinExistence type="inferred from homology"/>
<feature type="domain" description="F-box" evidence="3">
    <location>
        <begin position="7"/>
        <end position="54"/>
    </location>
</feature>